<sequence>MGRVPRYAFPLALLGFAELVLIGVQLATTQNRPMPYDVAVAVSGSSGFAAQQLVAGFGSVTYSPSQPPLVPARSVPAPFAPSTGWLIMLALVVAAVLAGYAVAARRAGTPYRTGRFALALVGGVLAVPLLDLLAFTQFGLPAEVRGPALAALGLLLLAWYERSVFVAVVSVLFAVLAAVLLPSLAGVVLSGAVLLAAAFAAVAGPAKWRPRPAAETG</sequence>
<keyword evidence="1" id="KW-0472">Membrane</keyword>
<evidence type="ECO:0000313" key="3">
    <source>
        <dbReference type="Proteomes" id="UP000198582"/>
    </source>
</evidence>
<reference evidence="2 3" key="1">
    <citation type="submission" date="2016-10" db="EMBL/GenBank/DDBJ databases">
        <authorList>
            <person name="de Groot N.N."/>
        </authorList>
    </citation>
    <scope>NUCLEOTIDE SEQUENCE [LARGE SCALE GENOMIC DNA]</scope>
    <source>
        <strain evidence="2 3">DSM 44993</strain>
    </source>
</reference>
<feature type="transmembrane region" description="Helical" evidence="1">
    <location>
        <begin position="187"/>
        <end position="206"/>
    </location>
</feature>
<dbReference type="STRING" id="394193.SAMN04489732_104257"/>
<accession>A0A1H8VSI7</accession>
<feature type="transmembrane region" description="Helical" evidence="1">
    <location>
        <begin position="165"/>
        <end position="181"/>
    </location>
</feature>
<evidence type="ECO:0000256" key="1">
    <source>
        <dbReference type="SAM" id="Phobius"/>
    </source>
</evidence>
<name>A0A1H8VSI7_9PSEU</name>
<feature type="transmembrane region" description="Helical" evidence="1">
    <location>
        <begin position="116"/>
        <end position="138"/>
    </location>
</feature>
<keyword evidence="3" id="KW-1185">Reference proteome</keyword>
<organism evidence="2 3">
    <name type="scientific">Amycolatopsis saalfeldensis</name>
    <dbReference type="NCBI Taxonomy" id="394193"/>
    <lineage>
        <taxon>Bacteria</taxon>
        <taxon>Bacillati</taxon>
        <taxon>Actinomycetota</taxon>
        <taxon>Actinomycetes</taxon>
        <taxon>Pseudonocardiales</taxon>
        <taxon>Pseudonocardiaceae</taxon>
        <taxon>Amycolatopsis</taxon>
    </lineage>
</organism>
<dbReference type="RefSeq" id="WP_218156768.1">
    <property type="nucleotide sequence ID" value="NZ_FOEF01000004.1"/>
</dbReference>
<keyword evidence="1" id="KW-1133">Transmembrane helix</keyword>
<gene>
    <name evidence="2" type="ORF">SAMN04489732_104257</name>
</gene>
<proteinExistence type="predicted"/>
<feature type="transmembrane region" description="Helical" evidence="1">
    <location>
        <begin position="85"/>
        <end position="104"/>
    </location>
</feature>
<dbReference type="EMBL" id="FOEF01000004">
    <property type="protein sequence ID" value="SEP18260.1"/>
    <property type="molecule type" value="Genomic_DNA"/>
</dbReference>
<dbReference type="Proteomes" id="UP000198582">
    <property type="component" value="Unassembled WGS sequence"/>
</dbReference>
<dbReference type="AlphaFoldDB" id="A0A1H8VSI7"/>
<keyword evidence="1" id="KW-0812">Transmembrane</keyword>
<evidence type="ECO:0000313" key="2">
    <source>
        <dbReference type="EMBL" id="SEP18260.1"/>
    </source>
</evidence>
<protein>
    <submittedName>
        <fullName evidence="2">Uncharacterized protein</fullName>
    </submittedName>
</protein>
<feature type="transmembrane region" description="Helical" evidence="1">
    <location>
        <begin position="7"/>
        <end position="27"/>
    </location>
</feature>